<evidence type="ECO:0000313" key="2">
    <source>
        <dbReference type="Proteomes" id="UP000053480"/>
    </source>
</evidence>
<protein>
    <submittedName>
        <fullName evidence="1">RAMP superfamily CRISPR-associated protein</fullName>
    </submittedName>
</protein>
<evidence type="ECO:0000313" key="1">
    <source>
        <dbReference type="EMBL" id="MEW9492174.1"/>
    </source>
</evidence>
<dbReference type="Proteomes" id="UP000053480">
    <property type="component" value="Unassembled WGS sequence"/>
</dbReference>
<accession>A0ACC6TQJ0</accession>
<sequence length="269" mass="30935">MKIYLFNLIFKTKGVRIGGITDTNILYFLKYGETYVIPFSSWKGSFKRITEYVAKSMNIGSAAYHKDDQHKGYNDNEIEDIIKKISENYQTNGKILGRNITSEKYPHLNSLFSPQNYYKVKDVEETVREYIAAMKCPIDGLYGSRFFASKLTFSDSLINEKGTFLTHVTIDRKTMKAYETEEGGHLFYEEIIRPRNISLKIILRTPNEKELEVWKNTLKFIESEGIQIGAGKSRGLGILNLDLAESTAYEVGINERKKSLINLKDFLSK</sequence>
<proteinExistence type="predicted"/>
<reference evidence="1" key="1">
    <citation type="submission" date="2024-07" db="EMBL/GenBank/DDBJ databases">
        <title>Metagenome and Metagenome-Assembled Genomes of Archaea from a hot spring from the geothermal field of Los Azufres, Mexico.</title>
        <authorList>
            <person name="Marin-Paredes R."/>
            <person name="Martinez-Romero E."/>
            <person name="Servin-Garciduenas L.E."/>
        </authorList>
    </citation>
    <scope>NUCLEOTIDE SEQUENCE</scope>
    <source>
        <strain evidence="1">AZ1-454</strain>
    </source>
</reference>
<gene>
    <name evidence="1" type="ORF">TQ35_0008255</name>
</gene>
<comment type="caution">
    <text evidence="1">The sequence shown here is derived from an EMBL/GenBank/DDBJ whole genome shotgun (WGS) entry which is preliminary data.</text>
</comment>
<dbReference type="EMBL" id="JZWS03000014">
    <property type="protein sequence ID" value="MEW9492174.1"/>
    <property type="molecule type" value="Genomic_DNA"/>
</dbReference>
<organism evidence="1 2">
    <name type="scientific">Candidatus Aramenus sulfurataquae</name>
    <dbReference type="NCBI Taxonomy" id="1326980"/>
    <lineage>
        <taxon>Archaea</taxon>
        <taxon>Thermoproteota</taxon>
        <taxon>Thermoprotei</taxon>
        <taxon>Sulfolobales</taxon>
        <taxon>Sulfolobaceae</taxon>
        <taxon>Candidatus Aramenus</taxon>
    </lineage>
</organism>
<name>A0ACC6TQJ0_9CREN</name>